<dbReference type="PANTHER" id="PTHR13847:SF281">
    <property type="entry name" value="FAD DEPENDENT OXIDOREDUCTASE DOMAIN-CONTAINING PROTEIN"/>
    <property type="match status" value="1"/>
</dbReference>
<dbReference type="EMBL" id="JAHRVA010000001">
    <property type="protein sequence ID" value="MBV2142018.1"/>
    <property type="molecule type" value="Genomic_DNA"/>
</dbReference>
<comment type="caution">
    <text evidence="2">The sequence shown here is derived from an EMBL/GenBank/DDBJ whole genome shotgun (WGS) entry which is preliminary data.</text>
</comment>
<evidence type="ECO:0000313" key="3">
    <source>
        <dbReference type="Proteomes" id="UP000752297"/>
    </source>
</evidence>
<keyword evidence="3" id="KW-1185">Reference proteome</keyword>
<dbReference type="PANTHER" id="PTHR13847">
    <property type="entry name" value="SARCOSINE DEHYDROGENASE-RELATED"/>
    <property type="match status" value="1"/>
</dbReference>
<proteinExistence type="predicted"/>
<reference evidence="2 3" key="1">
    <citation type="submission" date="2021-06" db="EMBL/GenBank/DDBJ databases">
        <title>Falsochrobactrum tianjin sp.nov., a new petroleum-degrading bacteria isolated from oily soils.</title>
        <authorList>
            <person name="Chen G."/>
            <person name="Chen H."/>
            <person name="Tian J."/>
            <person name="Qing J."/>
            <person name="Zhong L."/>
            <person name="Ma W."/>
            <person name="Song Y."/>
            <person name="Cui X."/>
            <person name="Yan B."/>
        </authorList>
    </citation>
    <scope>NUCLEOTIDE SEQUENCE [LARGE SCALE GENOMIC DNA]</scope>
    <source>
        <strain evidence="2 3">TDYN1</strain>
    </source>
</reference>
<sequence>MTRIRTLPADDNTNGWSHILPPRVPGLALADDIKADWVVIGAGYAGLAAARRLAENRPNDRIALLDAQQAGEGTSGRNAGFAIDLPHNVSSSMEELAKSHSYRALTRAGIDYLQQQIDRHGIACDWHKHGKFHAAVSDQGIREVLEPTLGEMERLEEPFIWYEGSELAKRLGTSHFKAAIYTYGTILLNPAALVRGLADNLPENVTLYENTPVVAVDYGDCITVTTDSGSVQAPQLILTVNGFGEQFGFFKRKLLNFAAHASLSRQLTDAEYRALGEVEPWGLTPANSFSGITMRLTPDRRFLVRQNVHFCPSLRQSDERRRMIKDEHKRLFDARFPMLTQVEMQYTWTGYICLSRNSAPGFGRIAKNVYTSLCQNGVGITKGTIGGMLAADMACGVDNPLIADMLKLGSPTQLPPRPLLDIGVRARFAWELWRARGEV</sequence>
<gene>
    <name evidence="2" type="ORF">KUG47_00730</name>
</gene>
<dbReference type="AlphaFoldDB" id="A0A949UTD6"/>
<dbReference type="Pfam" id="PF01266">
    <property type="entry name" value="DAO"/>
    <property type="match status" value="1"/>
</dbReference>
<feature type="domain" description="FAD dependent oxidoreductase" evidence="1">
    <location>
        <begin position="36"/>
        <end position="393"/>
    </location>
</feature>
<dbReference type="RefSeq" id="WP_217676054.1">
    <property type="nucleotide sequence ID" value="NZ_JAHRVA010000001.1"/>
</dbReference>
<dbReference type="Proteomes" id="UP000752297">
    <property type="component" value="Unassembled WGS sequence"/>
</dbReference>
<organism evidence="2 3">
    <name type="scientific">Falsochrobactrum tianjinense</name>
    <dbReference type="NCBI Taxonomy" id="2706015"/>
    <lineage>
        <taxon>Bacteria</taxon>
        <taxon>Pseudomonadati</taxon>
        <taxon>Pseudomonadota</taxon>
        <taxon>Alphaproteobacteria</taxon>
        <taxon>Hyphomicrobiales</taxon>
        <taxon>Brucellaceae</taxon>
        <taxon>Falsochrobactrum</taxon>
    </lineage>
</organism>
<dbReference type="GO" id="GO:0005737">
    <property type="term" value="C:cytoplasm"/>
    <property type="evidence" value="ECO:0007669"/>
    <property type="project" value="TreeGrafter"/>
</dbReference>
<accession>A0A949UTD6</accession>
<evidence type="ECO:0000313" key="2">
    <source>
        <dbReference type="EMBL" id="MBV2142018.1"/>
    </source>
</evidence>
<evidence type="ECO:0000259" key="1">
    <source>
        <dbReference type="Pfam" id="PF01266"/>
    </source>
</evidence>
<protein>
    <submittedName>
        <fullName evidence="2">FAD-binding oxidoreductase</fullName>
    </submittedName>
</protein>
<name>A0A949UTD6_9HYPH</name>
<dbReference type="InterPro" id="IPR006076">
    <property type="entry name" value="FAD-dep_OxRdtase"/>
</dbReference>